<dbReference type="EMBL" id="JADINA010000029">
    <property type="protein sequence ID" value="MBO8426592.1"/>
    <property type="molecule type" value="Genomic_DNA"/>
</dbReference>
<feature type="chain" id="PRO_5038658834" evidence="1">
    <location>
        <begin position="20"/>
        <end position="349"/>
    </location>
</feature>
<feature type="signal peptide" evidence="1">
    <location>
        <begin position="1"/>
        <end position="19"/>
    </location>
</feature>
<keyword evidence="1" id="KW-0732">Signal</keyword>
<organism evidence="2 3">
    <name type="scientific">Candidatus Alloenteromonas pullistercoris</name>
    <dbReference type="NCBI Taxonomy" id="2840785"/>
    <lineage>
        <taxon>Bacteria</taxon>
        <taxon>Bacillati</taxon>
        <taxon>Bacillota</taxon>
        <taxon>Bacillota incertae sedis</taxon>
        <taxon>Candidatus Alloenteromonas</taxon>
    </lineage>
</organism>
<sequence length="349" mass="39022">MINAKAALIGIPLVLSALSASEPPLPETIDGFSYRTSYWVRGEPMKVRFTFNTANGKNKFNLLVRAVDYYDEDIVRYQIDTPMEFDKDAGIVEMNFTIPAAYTKVSNFRFDWQIRGYKDGIHVDAGYFWSGIQLYGPMSSPFHMEELVIGEELNLDRYRVTNGVKEYCYMTLKSALTFQSLLKSRRIVGIDCLTLEFRTPDGVAPNELDAELWLRDYPDNFEIGKIESIDGTKTRVIDLKGEVTGTRNGTTTIYGFKTTKKYVLDRRDLSMREFKGGSIGVNEALVDEVFYPAALAHDGGKRNATVVIDGIDGSSDTFAYQIPNVPIPGKLGHCNAKGDVCVVLGSESK</sequence>
<dbReference type="AlphaFoldDB" id="A0A9D9GW90"/>
<reference evidence="2" key="2">
    <citation type="journal article" date="2021" name="PeerJ">
        <title>Extensive microbial diversity within the chicken gut microbiome revealed by metagenomics and culture.</title>
        <authorList>
            <person name="Gilroy R."/>
            <person name="Ravi A."/>
            <person name="Getino M."/>
            <person name="Pursley I."/>
            <person name="Horton D.L."/>
            <person name="Alikhan N.F."/>
            <person name="Baker D."/>
            <person name="Gharbi K."/>
            <person name="Hall N."/>
            <person name="Watson M."/>
            <person name="Adriaenssens E.M."/>
            <person name="Foster-Nyarko E."/>
            <person name="Jarju S."/>
            <person name="Secka A."/>
            <person name="Antonio M."/>
            <person name="Oren A."/>
            <person name="Chaudhuri R.R."/>
            <person name="La Ragione R."/>
            <person name="Hildebrand F."/>
            <person name="Pallen M.J."/>
        </authorList>
    </citation>
    <scope>NUCLEOTIDE SEQUENCE</scope>
    <source>
        <strain evidence="2">17113</strain>
    </source>
</reference>
<accession>A0A9D9GW90</accession>
<proteinExistence type="predicted"/>
<comment type="caution">
    <text evidence="2">The sequence shown here is derived from an EMBL/GenBank/DDBJ whole genome shotgun (WGS) entry which is preliminary data.</text>
</comment>
<name>A0A9D9GW90_9FIRM</name>
<dbReference type="Proteomes" id="UP000823634">
    <property type="component" value="Unassembled WGS sequence"/>
</dbReference>
<gene>
    <name evidence="2" type="ORF">IAC61_04650</name>
</gene>
<protein>
    <submittedName>
        <fullName evidence="2">Uncharacterized protein</fullName>
    </submittedName>
</protein>
<evidence type="ECO:0000256" key="1">
    <source>
        <dbReference type="SAM" id="SignalP"/>
    </source>
</evidence>
<reference evidence="2" key="1">
    <citation type="submission" date="2020-10" db="EMBL/GenBank/DDBJ databases">
        <authorList>
            <person name="Gilroy R."/>
        </authorList>
    </citation>
    <scope>NUCLEOTIDE SEQUENCE</scope>
    <source>
        <strain evidence="2">17113</strain>
    </source>
</reference>
<evidence type="ECO:0000313" key="2">
    <source>
        <dbReference type="EMBL" id="MBO8426592.1"/>
    </source>
</evidence>
<evidence type="ECO:0000313" key="3">
    <source>
        <dbReference type="Proteomes" id="UP000823634"/>
    </source>
</evidence>